<comment type="caution">
    <text evidence="4">The sequence shown here is derived from an EMBL/GenBank/DDBJ whole genome shotgun (WGS) entry which is preliminary data.</text>
</comment>
<comment type="cofactor">
    <cofactor evidence="2">
        <name>Zn(2+)</name>
        <dbReference type="ChEBI" id="CHEBI:29105"/>
    </cofactor>
    <text evidence="2">Binds 1 zinc ion per subunit.</text>
</comment>
<dbReference type="Pfam" id="PF16285">
    <property type="entry name" value="DUF4931_N"/>
    <property type="match status" value="1"/>
</dbReference>
<feature type="binding site" evidence="2">
    <location>
        <position position="161"/>
    </location>
    <ligand>
        <name>Zn(2+)</name>
        <dbReference type="ChEBI" id="CHEBI:29105"/>
    </ligand>
</feature>
<dbReference type="InterPro" id="IPR046322">
    <property type="entry name" value="DUF4931"/>
</dbReference>
<dbReference type="InterPro" id="IPR001937">
    <property type="entry name" value="GalP_UDPtransf1"/>
</dbReference>
<reference evidence="4" key="1">
    <citation type="submission" date="2020-07" db="EMBL/GenBank/DDBJ databases">
        <title>Huge and variable diversity of episymbiotic CPR bacteria and DPANN archaea in groundwater ecosystems.</title>
        <authorList>
            <person name="He C.Y."/>
            <person name="Keren R."/>
            <person name="Whittaker M."/>
            <person name="Farag I.F."/>
            <person name="Doudna J."/>
            <person name="Cate J.H.D."/>
            <person name="Banfield J.F."/>
        </authorList>
    </citation>
    <scope>NUCLEOTIDE SEQUENCE</scope>
    <source>
        <strain evidence="4">NC_groundwater_717_Ag_S-0.2um_59_8</strain>
    </source>
</reference>
<feature type="binding site" evidence="2">
    <location>
        <position position="39"/>
    </location>
    <ligand>
        <name>Zn(2+)</name>
        <dbReference type="ChEBI" id="CHEBI:29105"/>
    </ligand>
</feature>
<keyword evidence="4" id="KW-0548">Nucleotidyltransferase</keyword>
<dbReference type="EMBL" id="JACPSX010000068">
    <property type="protein sequence ID" value="MBI3014232.1"/>
    <property type="molecule type" value="Genomic_DNA"/>
</dbReference>
<dbReference type="GO" id="GO:0008270">
    <property type="term" value="F:zinc ion binding"/>
    <property type="evidence" value="ECO:0007669"/>
    <property type="project" value="InterPro"/>
</dbReference>
<dbReference type="PANTHER" id="PTHR42763:SF1">
    <property type="entry name" value="UDP-GLUCOSE--HEXOSE-1-PHOSPHATE URIDYLYLTRANSFERASE"/>
    <property type="match status" value="1"/>
</dbReference>
<dbReference type="Proteomes" id="UP000741360">
    <property type="component" value="Unassembled WGS sequence"/>
</dbReference>
<dbReference type="PIRSF" id="PIRSF000808">
    <property type="entry name" value="GalT"/>
    <property type="match status" value="1"/>
</dbReference>
<dbReference type="InterPro" id="IPR053177">
    <property type="entry name" value="ADP-glucose_phosphorylase"/>
</dbReference>
<proteinExistence type="predicted"/>
<keyword evidence="2" id="KW-0862">Zinc</keyword>
<dbReference type="GO" id="GO:0006012">
    <property type="term" value="P:galactose metabolic process"/>
    <property type="evidence" value="ECO:0007669"/>
    <property type="project" value="InterPro"/>
</dbReference>
<dbReference type="AlphaFoldDB" id="A0A932GNC8"/>
<accession>A0A932GNC8</accession>
<feature type="binding site" evidence="2">
    <location>
        <position position="42"/>
    </location>
    <ligand>
        <name>Zn(2+)</name>
        <dbReference type="ChEBI" id="CHEBI:29105"/>
    </ligand>
</feature>
<protein>
    <submittedName>
        <fullName evidence="4">Galactose-1-phosphate uridylyltransferase</fullName>
    </submittedName>
</protein>
<feature type="active site" description="Tele-UMP-histidine intermediate" evidence="1">
    <location>
        <position position="163"/>
    </location>
</feature>
<feature type="domain" description="DUF4931" evidence="3">
    <location>
        <begin position="102"/>
        <end position="168"/>
    </location>
</feature>
<organism evidence="4 5">
    <name type="scientific">Tectimicrobiota bacterium</name>
    <dbReference type="NCBI Taxonomy" id="2528274"/>
    <lineage>
        <taxon>Bacteria</taxon>
        <taxon>Pseudomonadati</taxon>
        <taxon>Nitrospinota/Tectimicrobiota group</taxon>
        <taxon>Candidatus Tectimicrobiota</taxon>
    </lineage>
</organism>
<evidence type="ECO:0000313" key="5">
    <source>
        <dbReference type="Proteomes" id="UP000741360"/>
    </source>
</evidence>
<name>A0A932GNC8_UNCTE</name>
<sequence length="338" mass="38816">MSEMRKDPITNRWVIVRTESGAGPSTMMPPPEDPEPAVCPFCEGNEHMTPPEIFALRNIGTSPNGKGWQVRVVANRFPVLGIEGGKEGQGLFDKMNGIGAHAMIIESPAHGAGLNTHGREVLTRILEVYRLRMLDLIRDLRFHYILVFRNEGHEAGGHLRHPHSQMVATPVTPREVKSELQGARDYFLYKDRCIFCDMIRAEKEDGRRVVWENRDYVSFCPFASRSPFEMWILPKEHSPDFYRLSSEGLAGMAEVLDQSMKRLAGALNRPQYNMVLHSGPNRRERRDYWQTIDHDFHWHMEIIPRFTPYSGFEWGTGFFINPTPPEESAAFLRELKIP</sequence>
<evidence type="ECO:0000256" key="2">
    <source>
        <dbReference type="PIRSR" id="PIRSR000808-3"/>
    </source>
</evidence>
<evidence type="ECO:0000256" key="1">
    <source>
        <dbReference type="PIRSR" id="PIRSR000808-1"/>
    </source>
</evidence>
<keyword evidence="2" id="KW-0479">Metal-binding</keyword>
<feature type="binding site" evidence="2">
    <location>
        <position position="110"/>
    </location>
    <ligand>
        <name>Zn(2+)</name>
        <dbReference type="ChEBI" id="CHEBI:29105"/>
    </ligand>
</feature>
<dbReference type="PANTHER" id="PTHR42763">
    <property type="entry name" value="ADP-GLUCOSE PHOSPHORYLASE"/>
    <property type="match status" value="1"/>
</dbReference>
<dbReference type="Gene3D" id="3.30.428.10">
    <property type="entry name" value="HIT-like"/>
    <property type="match status" value="2"/>
</dbReference>
<dbReference type="SUPFAM" id="SSF54197">
    <property type="entry name" value="HIT-like"/>
    <property type="match status" value="2"/>
</dbReference>
<evidence type="ECO:0000313" key="4">
    <source>
        <dbReference type="EMBL" id="MBI3014232.1"/>
    </source>
</evidence>
<evidence type="ECO:0000259" key="3">
    <source>
        <dbReference type="Pfam" id="PF16285"/>
    </source>
</evidence>
<gene>
    <name evidence="4" type="ORF">HYY65_03995</name>
</gene>
<dbReference type="GO" id="GO:0008108">
    <property type="term" value="F:UDP-glucose:hexose-1-phosphate uridylyltransferase activity"/>
    <property type="evidence" value="ECO:0007669"/>
    <property type="project" value="InterPro"/>
</dbReference>
<keyword evidence="4" id="KW-0808">Transferase</keyword>
<dbReference type="InterPro" id="IPR036265">
    <property type="entry name" value="HIT-like_sf"/>
</dbReference>